<feature type="compositionally biased region" description="Low complexity" evidence="6">
    <location>
        <begin position="192"/>
        <end position="214"/>
    </location>
</feature>
<dbReference type="PANTHER" id="PTHR33059">
    <property type="entry name" value="FCS-LIKE ZINC FINGER 5"/>
    <property type="match status" value="1"/>
</dbReference>
<sequence>MVRTAAYGKLGVGFDSSSTVTYQLRRNAANKPPSTESCNGQPVSSKNVLWRTDPSATSAATTTAGYISGAGSRDVSNRDRDVVDWMMAVKTSHHHSSSSSSAAAANANSSMSMSNANSSHPSGNHHHSLGGNSYHHHNQRYQEQQQQQQHQTRGYGGAGVSGAGGVPGFAAGFGGLFKIKPAAAHDSRELRTTSPATNTSASSASIAGAGFSRSNLSSGLASREEKKREMTKAASNKYEYGRSSLSSPGAYSGPGSVAVQRKQEKSGGDDDNRNRGARPVSPSSNESQGAARPPVSVAVVIPTTGGGDWSGGKKGFDLGDTTYFSRPSRGTSGSSSPSSPSSPFSPFSTSSVSSSSSSSPSQSQPHPLPNFPYDFSYSTRGYENKLCEGLERGLYGLSSAPYWPSTYGQEPRRTGIAAAAGLGGGYYEQEREADSGAGFMSVCDLCAKRLGQNADIYIYRGEKAFCSAECRQQVIQADQASAASNTCGSAPATVGRRGARVGLI</sequence>
<evidence type="ECO:0000256" key="5">
    <source>
        <dbReference type="PROSITE-ProRule" id="PRU01131"/>
    </source>
</evidence>
<feature type="zinc finger region" description="FLZ-type" evidence="5">
    <location>
        <begin position="438"/>
        <end position="482"/>
    </location>
</feature>
<dbReference type="GO" id="GO:0046872">
    <property type="term" value="F:metal ion binding"/>
    <property type="evidence" value="ECO:0007669"/>
    <property type="project" value="UniProtKB-KW"/>
</dbReference>
<gene>
    <name evidence="8" type="ORF">CBR_g37617</name>
</gene>
<dbReference type="InterPro" id="IPR007650">
    <property type="entry name" value="Zf-FLZ_dom"/>
</dbReference>
<feature type="compositionally biased region" description="Basic residues" evidence="6">
    <location>
        <begin position="123"/>
        <end position="139"/>
    </location>
</feature>
<keyword evidence="4" id="KW-0479">Metal-binding</keyword>
<keyword evidence="9" id="KW-1185">Reference proteome</keyword>
<name>A0A388LNB3_CHABU</name>
<organism evidence="8 9">
    <name type="scientific">Chara braunii</name>
    <name type="common">Braun's stonewort</name>
    <dbReference type="NCBI Taxonomy" id="69332"/>
    <lineage>
        <taxon>Eukaryota</taxon>
        <taxon>Viridiplantae</taxon>
        <taxon>Streptophyta</taxon>
        <taxon>Charophyceae</taxon>
        <taxon>Charales</taxon>
        <taxon>Characeae</taxon>
        <taxon>Chara</taxon>
    </lineage>
</organism>
<evidence type="ECO:0000259" key="7">
    <source>
        <dbReference type="PROSITE" id="PS51795"/>
    </source>
</evidence>
<feature type="compositionally biased region" description="Basic and acidic residues" evidence="6">
    <location>
        <begin position="222"/>
        <end position="231"/>
    </location>
</feature>
<protein>
    <recommendedName>
        <fullName evidence="7">FLZ-type domain-containing protein</fullName>
    </recommendedName>
</protein>
<dbReference type="PROSITE" id="PS51795">
    <property type="entry name" value="ZF_FLZ"/>
    <property type="match status" value="1"/>
</dbReference>
<comment type="subcellular location">
    <subcellularLocation>
        <location evidence="1">Cytoplasm</location>
    </subcellularLocation>
</comment>
<dbReference type="Pfam" id="PF04570">
    <property type="entry name" value="zf-FLZ"/>
    <property type="match status" value="1"/>
</dbReference>
<dbReference type="AlphaFoldDB" id="A0A388LNB3"/>
<feature type="compositionally biased region" description="Low complexity" evidence="6">
    <location>
        <begin position="141"/>
        <end position="151"/>
    </location>
</feature>
<evidence type="ECO:0000256" key="2">
    <source>
        <dbReference type="ARBA" id="ARBA00009374"/>
    </source>
</evidence>
<dbReference type="Gramene" id="GBG83817">
    <property type="protein sequence ID" value="GBG83817"/>
    <property type="gene ID" value="CBR_g37617"/>
</dbReference>
<feature type="region of interest" description="Disordered" evidence="6">
    <location>
        <begin position="91"/>
        <end position="159"/>
    </location>
</feature>
<feature type="compositionally biased region" description="Basic and acidic residues" evidence="6">
    <location>
        <begin position="261"/>
        <end position="274"/>
    </location>
</feature>
<comment type="caution">
    <text evidence="8">The sequence shown here is derived from an EMBL/GenBank/DDBJ whole genome shotgun (WGS) entry which is preliminary data.</text>
</comment>
<evidence type="ECO:0000256" key="1">
    <source>
        <dbReference type="ARBA" id="ARBA00004496"/>
    </source>
</evidence>
<dbReference type="OrthoDB" id="1916924at2759"/>
<evidence type="ECO:0000256" key="4">
    <source>
        <dbReference type="ARBA" id="ARBA00022723"/>
    </source>
</evidence>
<dbReference type="Proteomes" id="UP000265515">
    <property type="component" value="Unassembled WGS sequence"/>
</dbReference>
<evidence type="ECO:0000256" key="3">
    <source>
        <dbReference type="ARBA" id="ARBA00022490"/>
    </source>
</evidence>
<reference evidence="8 9" key="1">
    <citation type="journal article" date="2018" name="Cell">
        <title>The Chara Genome: Secondary Complexity and Implications for Plant Terrestrialization.</title>
        <authorList>
            <person name="Nishiyama T."/>
            <person name="Sakayama H."/>
            <person name="Vries J.D."/>
            <person name="Buschmann H."/>
            <person name="Saint-Marcoux D."/>
            <person name="Ullrich K.K."/>
            <person name="Haas F.B."/>
            <person name="Vanderstraeten L."/>
            <person name="Becker D."/>
            <person name="Lang D."/>
            <person name="Vosolsobe S."/>
            <person name="Rombauts S."/>
            <person name="Wilhelmsson P.K.I."/>
            <person name="Janitza P."/>
            <person name="Kern R."/>
            <person name="Heyl A."/>
            <person name="Rumpler F."/>
            <person name="Villalobos L.I.A.C."/>
            <person name="Clay J.M."/>
            <person name="Skokan R."/>
            <person name="Toyoda A."/>
            <person name="Suzuki Y."/>
            <person name="Kagoshima H."/>
            <person name="Schijlen E."/>
            <person name="Tajeshwar N."/>
            <person name="Catarino B."/>
            <person name="Hetherington A.J."/>
            <person name="Saltykova A."/>
            <person name="Bonnot C."/>
            <person name="Breuninger H."/>
            <person name="Symeonidi A."/>
            <person name="Radhakrishnan G.V."/>
            <person name="Van Nieuwerburgh F."/>
            <person name="Deforce D."/>
            <person name="Chang C."/>
            <person name="Karol K.G."/>
            <person name="Hedrich R."/>
            <person name="Ulvskov P."/>
            <person name="Glockner G."/>
            <person name="Delwiche C.F."/>
            <person name="Petrasek J."/>
            <person name="Van de Peer Y."/>
            <person name="Friml J."/>
            <person name="Beilby M."/>
            <person name="Dolan L."/>
            <person name="Kohara Y."/>
            <person name="Sugano S."/>
            <person name="Fujiyama A."/>
            <person name="Delaux P.-M."/>
            <person name="Quint M."/>
            <person name="TheiBen G."/>
            <person name="Hagemann M."/>
            <person name="Harholt J."/>
            <person name="Dunand C."/>
            <person name="Zachgo S."/>
            <person name="Langdale J."/>
            <person name="Maumus F."/>
            <person name="Straeten D.V.D."/>
            <person name="Gould S.B."/>
            <person name="Rensing S.A."/>
        </authorList>
    </citation>
    <scope>NUCLEOTIDE SEQUENCE [LARGE SCALE GENOMIC DNA]</scope>
    <source>
        <strain evidence="8 9">S276</strain>
    </source>
</reference>
<keyword evidence="3" id="KW-0963">Cytoplasm</keyword>
<feature type="compositionally biased region" description="Low complexity" evidence="6">
    <location>
        <begin position="325"/>
        <end position="365"/>
    </location>
</feature>
<evidence type="ECO:0000313" key="9">
    <source>
        <dbReference type="Proteomes" id="UP000265515"/>
    </source>
</evidence>
<comment type="similarity">
    <text evidence="2">Belongs to the FLZ family.</text>
</comment>
<accession>A0A388LNB3</accession>
<feature type="domain" description="FLZ-type" evidence="7">
    <location>
        <begin position="438"/>
        <end position="482"/>
    </location>
</feature>
<proteinExistence type="inferred from homology"/>
<dbReference type="EMBL" id="BFEA01000453">
    <property type="protein sequence ID" value="GBG83817.1"/>
    <property type="molecule type" value="Genomic_DNA"/>
</dbReference>
<evidence type="ECO:0000313" key="8">
    <source>
        <dbReference type="EMBL" id="GBG83817.1"/>
    </source>
</evidence>
<feature type="compositionally biased region" description="Low complexity" evidence="6">
    <location>
        <begin position="97"/>
        <end position="122"/>
    </location>
</feature>
<feature type="compositionally biased region" description="Gly residues" evidence="6">
    <location>
        <begin position="304"/>
        <end position="313"/>
    </location>
</feature>
<evidence type="ECO:0000256" key="6">
    <source>
        <dbReference type="SAM" id="MobiDB-lite"/>
    </source>
</evidence>
<feature type="region of interest" description="Disordered" evidence="6">
    <location>
        <begin position="188"/>
        <end position="372"/>
    </location>
</feature>
<dbReference type="GO" id="GO:0005737">
    <property type="term" value="C:cytoplasm"/>
    <property type="evidence" value="ECO:0007669"/>
    <property type="project" value="UniProtKB-SubCell"/>
</dbReference>
<dbReference type="PANTHER" id="PTHR33059:SF4">
    <property type="entry name" value="FCS-LIKE ZINC FINGER 5"/>
    <property type="match status" value="1"/>
</dbReference>